<accession>A0A2S4VXB5</accession>
<evidence type="ECO:0000256" key="1">
    <source>
        <dbReference type="SAM" id="SignalP"/>
    </source>
</evidence>
<evidence type="ECO:0000313" key="3">
    <source>
        <dbReference type="Proteomes" id="UP000239156"/>
    </source>
</evidence>
<evidence type="ECO:0000313" key="2">
    <source>
        <dbReference type="EMBL" id="POW14175.1"/>
    </source>
</evidence>
<keyword evidence="3" id="KW-1185">Reference proteome</keyword>
<gene>
    <name evidence="2" type="ORF">PSTT_03202</name>
</gene>
<feature type="chain" id="PRO_5015410637" evidence="1">
    <location>
        <begin position="20"/>
        <end position="119"/>
    </location>
</feature>
<dbReference type="Proteomes" id="UP000239156">
    <property type="component" value="Unassembled WGS sequence"/>
</dbReference>
<comment type="caution">
    <text evidence="2">The sequence shown here is derived from an EMBL/GenBank/DDBJ whole genome shotgun (WGS) entry which is preliminary data.</text>
</comment>
<sequence length="119" mass="12919">MNTLFSFLLILGSLSIYNAQVSPTIDKPSSYRRPSNPGKFDVNDGTQCDDCKISVGTDCLKTDGSGQRGNQACDLEYRPQTPSGITCGTSHGRYNCKGRLPSSSEPATYNSSTVFMTQY</sequence>
<protein>
    <submittedName>
        <fullName evidence="2">Uncharacterized protein</fullName>
    </submittedName>
</protein>
<feature type="signal peptide" evidence="1">
    <location>
        <begin position="1"/>
        <end position="19"/>
    </location>
</feature>
<keyword evidence="1" id="KW-0732">Signal</keyword>
<organism evidence="2 3">
    <name type="scientific">Puccinia striiformis</name>
    <dbReference type="NCBI Taxonomy" id="27350"/>
    <lineage>
        <taxon>Eukaryota</taxon>
        <taxon>Fungi</taxon>
        <taxon>Dikarya</taxon>
        <taxon>Basidiomycota</taxon>
        <taxon>Pucciniomycotina</taxon>
        <taxon>Pucciniomycetes</taxon>
        <taxon>Pucciniales</taxon>
        <taxon>Pucciniaceae</taxon>
        <taxon>Puccinia</taxon>
    </lineage>
</organism>
<dbReference type="VEuPathDB" id="FungiDB:PSTT_03202"/>
<dbReference type="AlphaFoldDB" id="A0A2S4VXB5"/>
<reference evidence="2" key="1">
    <citation type="submission" date="2017-12" db="EMBL/GenBank/DDBJ databases">
        <title>Gene loss provides genomic basis for host adaptation in cereal stripe rust fungi.</title>
        <authorList>
            <person name="Xia C."/>
        </authorList>
    </citation>
    <scope>NUCLEOTIDE SEQUENCE [LARGE SCALE GENOMIC DNA]</scope>
    <source>
        <strain evidence="2">93-210</strain>
    </source>
</reference>
<proteinExistence type="predicted"/>
<dbReference type="EMBL" id="PKSL01000020">
    <property type="protein sequence ID" value="POW14175.1"/>
    <property type="molecule type" value="Genomic_DNA"/>
</dbReference>
<name>A0A2S4VXB5_9BASI</name>